<protein>
    <submittedName>
        <fullName evidence="1">Uncharacterized protein</fullName>
    </submittedName>
</protein>
<name>A0AAW8YZW0_9GAMM</name>
<proteinExistence type="predicted"/>
<dbReference type="AlphaFoldDB" id="A0AAW8YZW0"/>
<organism evidence="1 2">
    <name type="scientific">Acinetobacter indicus</name>
    <dbReference type="NCBI Taxonomy" id="756892"/>
    <lineage>
        <taxon>Bacteria</taxon>
        <taxon>Pseudomonadati</taxon>
        <taxon>Pseudomonadota</taxon>
        <taxon>Gammaproteobacteria</taxon>
        <taxon>Moraxellales</taxon>
        <taxon>Moraxellaceae</taxon>
        <taxon>Acinetobacter</taxon>
    </lineage>
</organism>
<sequence length="242" mass="28742">MRPVLTIGKKLENFFILFLLIFSSGLFAKDVLVEENNNIYYKKEREKFYLFNGINYCYNKNGFWLEKINNSESKYLVVNYTEDCNPSGQYRIFEISSKEVKEFYLSPLYDPEFKKNRIIERFKDGAISYKRIYLLESGKYILKEEWRTLAPNLNLTTFFSNPNNIYVLKSDLGKIVEKVEVSSRKAFLFDQYFNKKRSYLINGDIIRIKNIVKNKDEFYLNIEYLSMGGKVVKGYILISDIL</sequence>
<reference evidence="1" key="1">
    <citation type="submission" date="2023-10" db="EMBL/GenBank/DDBJ databases">
        <authorList>
            <person name="Sykes E.M.E."/>
            <person name="Khan I.U.H."/>
            <person name="Kumar A."/>
        </authorList>
    </citation>
    <scope>NUCLEOTIDE SEQUENCE</scope>
    <source>
        <strain evidence="1">IK5</strain>
    </source>
</reference>
<dbReference type="Proteomes" id="UP001284654">
    <property type="component" value="Unassembled WGS sequence"/>
</dbReference>
<comment type="caution">
    <text evidence="1">The sequence shown here is derived from an EMBL/GenBank/DDBJ whole genome shotgun (WGS) entry which is preliminary data.</text>
</comment>
<accession>A0AAW8YZW0</accession>
<dbReference type="EMBL" id="JAWJYY010000001">
    <property type="protein sequence ID" value="MDV4314415.1"/>
    <property type="molecule type" value="Genomic_DNA"/>
</dbReference>
<dbReference type="RefSeq" id="WP_075168162.1">
    <property type="nucleotide sequence ID" value="NZ_CP044445.1"/>
</dbReference>
<evidence type="ECO:0000313" key="1">
    <source>
        <dbReference type="EMBL" id="MDV4314415.1"/>
    </source>
</evidence>
<evidence type="ECO:0000313" key="2">
    <source>
        <dbReference type="Proteomes" id="UP001284654"/>
    </source>
</evidence>
<gene>
    <name evidence="1" type="ORF">MSG88_01130</name>
</gene>